<organism evidence="2 3">
    <name type="scientific">candidate division WWE3 bacterium RIFCSPHIGHO2_01_FULL_42_13</name>
    <dbReference type="NCBI Taxonomy" id="1802617"/>
    <lineage>
        <taxon>Bacteria</taxon>
        <taxon>Katanobacteria</taxon>
    </lineage>
</organism>
<sequence>MPELLANYKGKSLTRLLIYIFITFLILGLSVGYVVGKIGERKAAQEALSQKTPTEQAFYEGTITFIEPRLHLEDEISYVLVDKNGNDIILLKAEDQKLEIAEGHYGTVYGEEDKTVKNEDYLMVDKVVIKNGSN</sequence>
<reference evidence="2 3" key="1">
    <citation type="journal article" date="2016" name="Nat. Commun.">
        <title>Thousands of microbial genomes shed light on interconnected biogeochemical processes in an aquifer system.</title>
        <authorList>
            <person name="Anantharaman K."/>
            <person name="Brown C.T."/>
            <person name="Hug L.A."/>
            <person name="Sharon I."/>
            <person name="Castelle C.J."/>
            <person name="Probst A.J."/>
            <person name="Thomas B.C."/>
            <person name="Singh A."/>
            <person name="Wilkins M.J."/>
            <person name="Karaoz U."/>
            <person name="Brodie E.L."/>
            <person name="Williams K.H."/>
            <person name="Hubbard S.S."/>
            <person name="Banfield J.F."/>
        </authorList>
    </citation>
    <scope>NUCLEOTIDE SEQUENCE [LARGE SCALE GENOMIC DNA]</scope>
</reference>
<dbReference type="EMBL" id="MEVA01000009">
    <property type="protein sequence ID" value="OGC47452.1"/>
    <property type="molecule type" value="Genomic_DNA"/>
</dbReference>
<comment type="caution">
    <text evidence="2">The sequence shown here is derived from an EMBL/GenBank/DDBJ whole genome shotgun (WGS) entry which is preliminary data.</text>
</comment>
<dbReference type="Proteomes" id="UP000176608">
    <property type="component" value="Unassembled WGS sequence"/>
</dbReference>
<keyword evidence="1" id="KW-1133">Transmembrane helix</keyword>
<accession>A0A1F4URC0</accession>
<dbReference type="AlphaFoldDB" id="A0A1F4URC0"/>
<evidence type="ECO:0000256" key="1">
    <source>
        <dbReference type="SAM" id="Phobius"/>
    </source>
</evidence>
<feature type="transmembrane region" description="Helical" evidence="1">
    <location>
        <begin position="16"/>
        <end position="35"/>
    </location>
</feature>
<proteinExistence type="predicted"/>
<evidence type="ECO:0000313" key="2">
    <source>
        <dbReference type="EMBL" id="OGC47452.1"/>
    </source>
</evidence>
<keyword evidence="1" id="KW-0812">Transmembrane</keyword>
<gene>
    <name evidence="2" type="ORF">A2886_03445</name>
</gene>
<dbReference type="STRING" id="1802617.A2886_03445"/>
<protein>
    <submittedName>
        <fullName evidence="2">Uncharacterized protein</fullName>
    </submittedName>
</protein>
<keyword evidence="1" id="KW-0472">Membrane</keyword>
<evidence type="ECO:0000313" key="3">
    <source>
        <dbReference type="Proteomes" id="UP000176608"/>
    </source>
</evidence>
<name>A0A1F4URC0_UNCKA</name>